<proteinExistence type="inferred from homology"/>
<reference evidence="10 11" key="1">
    <citation type="submission" date="2016-03" db="EMBL/GenBank/DDBJ databases">
        <authorList>
            <person name="Ploux O."/>
        </authorList>
    </citation>
    <scope>NUCLEOTIDE SEQUENCE [LARGE SCALE GENOMIC DNA]</scope>
    <source>
        <strain evidence="10 11">URUG2</strain>
    </source>
</reference>
<dbReference type="OrthoDB" id="448280at2759"/>
<comment type="similarity">
    <text evidence="2 8">Belongs to the ZIP transporter (TC 2.A.5) family.</text>
</comment>
<dbReference type="STRING" id="112498.A0A2D3VAG1"/>
<dbReference type="GO" id="GO:0005886">
    <property type="term" value="C:plasma membrane"/>
    <property type="evidence" value="ECO:0007669"/>
    <property type="project" value="TreeGrafter"/>
</dbReference>
<dbReference type="GO" id="GO:0071578">
    <property type="term" value="P:zinc ion import across plasma membrane"/>
    <property type="evidence" value="ECO:0007669"/>
    <property type="project" value="TreeGrafter"/>
</dbReference>
<dbReference type="Pfam" id="PF02535">
    <property type="entry name" value="Zip"/>
    <property type="match status" value="1"/>
</dbReference>
<organism evidence="10 11">
    <name type="scientific">Ramularia collo-cygni</name>
    <dbReference type="NCBI Taxonomy" id="112498"/>
    <lineage>
        <taxon>Eukaryota</taxon>
        <taxon>Fungi</taxon>
        <taxon>Dikarya</taxon>
        <taxon>Ascomycota</taxon>
        <taxon>Pezizomycotina</taxon>
        <taxon>Dothideomycetes</taxon>
        <taxon>Dothideomycetidae</taxon>
        <taxon>Mycosphaerellales</taxon>
        <taxon>Mycosphaerellaceae</taxon>
        <taxon>Ramularia</taxon>
    </lineage>
</organism>
<evidence type="ECO:0000313" key="10">
    <source>
        <dbReference type="EMBL" id="CZT20646.1"/>
    </source>
</evidence>
<feature type="transmembrane region" description="Helical" evidence="8">
    <location>
        <begin position="135"/>
        <end position="154"/>
    </location>
</feature>
<feature type="transmembrane region" description="Helical" evidence="8">
    <location>
        <begin position="58"/>
        <end position="77"/>
    </location>
</feature>
<evidence type="ECO:0000256" key="9">
    <source>
        <dbReference type="SAM" id="MobiDB-lite"/>
    </source>
</evidence>
<keyword evidence="6 8" id="KW-0406">Ion transport</keyword>
<accession>A0A2D3VAG1</accession>
<comment type="caution">
    <text evidence="8">Lacks conserved residue(s) required for the propagation of feature annotation.</text>
</comment>
<evidence type="ECO:0000256" key="3">
    <source>
        <dbReference type="ARBA" id="ARBA00022448"/>
    </source>
</evidence>
<evidence type="ECO:0000256" key="8">
    <source>
        <dbReference type="RuleBase" id="RU362088"/>
    </source>
</evidence>
<keyword evidence="4 8" id="KW-0812">Transmembrane</keyword>
<name>A0A2D3VAG1_9PEZI</name>
<keyword evidence="11" id="KW-1185">Reference proteome</keyword>
<comment type="subcellular location">
    <subcellularLocation>
        <location evidence="1 8">Membrane</location>
        <topology evidence="1 8">Multi-pass membrane protein</topology>
    </subcellularLocation>
</comment>
<dbReference type="PANTHER" id="PTHR11040">
    <property type="entry name" value="ZINC/IRON TRANSPORTER"/>
    <property type="match status" value="1"/>
</dbReference>
<dbReference type="InterPro" id="IPR003689">
    <property type="entry name" value="ZIP"/>
</dbReference>
<keyword evidence="5 8" id="KW-1133">Transmembrane helix</keyword>
<keyword evidence="3 8" id="KW-0813">Transport</keyword>
<protein>
    <submittedName>
        <fullName evidence="10">Related to ZRT1 Zinc transporter I</fullName>
    </submittedName>
</protein>
<dbReference type="RefSeq" id="XP_023627535.1">
    <property type="nucleotide sequence ID" value="XM_023771767.1"/>
</dbReference>
<feature type="transmembrane region" description="Helical" evidence="8">
    <location>
        <begin position="253"/>
        <end position="272"/>
    </location>
</feature>
<evidence type="ECO:0000313" key="11">
    <source>
        <dbReference type="Proteomes" id="UP000225277"/>
    </source>
</evidence>
<evidence type="ECO:0000256" key="4">
    <source>
        <dbReference type="ARBA" id="ARBA00022692"/>
    </source>
</evidence>
<feature type="region of interest" description="Disordered" evidence="9">
    <location>
        <begin position="197"/>
        <end position="230"/>
    </location>
</feature>
<evidence type="ECO:0000256" key="5">
    <source>
        <dbReference type="ARBA" id="ARBA00022989"/>
    </source>
</evidence>
<feature type="transmembrane region" description="Helical" evidence="8">
    <location>
        <begin position="89"/>
        <end position="111"/>
    </location>
</feature>
<dbReference type="InterPro" id="IPR004698">
    <property type="entry name" value="Zn/Fe_permease_fun/pln"/>
</dbReference>
<dbReference type="NCBIfam" id="TIGR00820">
    <property type="entry name" value="zip"/>
    <property type="match status" value="1"/>
</dbReference>
<dbReference type="Proteomes" id="UP000225277">
    <property type="component" value="Unassembled WGS sequence"/>
</dbReference>
<dbReference type="EMBL" id="FJUY01000009">
    <property type="protein sequence ID" value="CZT20646.1"/>
    <property type="molecule type" value="Genomic_DNA"/>
</dbReference>
<feature type="transmembrane region" description="Helical" evidence="8">
    <location>
        <begin position="318"/>
        <end position="338"/>
    </location>
</feature>
<dbReference type="GO" id="GO:0000006">
    <property type="term" value="F:high-affinity zinc transmembrane transporter activity"/>
    <property type="evidence" value="ECO:0007669"/>
    <property type="project" value="TreeGrafter"/>
</dbReference>
<feature type="transmembrane region" description="Helical" evidence="8">
    <location>
        <begin position="358"/>
        <end position="378"/>
    </location>
</feature>
<evidence type="ECO:0000256" key="7">
    <source>
        <dbReference type="ARBA" id="ARBA00023136"/>
    </source>
</evidence>
<feature type="transmembrane region" description="Helical" evidence="8">
    <location>
        <begin position="390"/>
        <end position="408"/>
    </location>
</feature>
<gene>
    <name evidence="10" type="ORF">RCC_06504</name>
</gene>
<evidence type="ECO:0000256" key="6">
    <source>
        <dbReference type="ARBA" id="ARBA00023065"/>
    </source>
</evidence>
<dbReference type="PANTHER" id="PTHR11040:SF32">
    <property type="entry name" value="ZINC-REGULATED TRANSPORTER 1"/>
    <property type="match status" value="1"/>
</dbReference>
<dbReference type="AlphaFoldDB" id="A0A2D3VAG1"/>
<evidence type="ECO:0000256" key="1">
    <source>
        <dbReference type="ARBA" id="ARBA00004141"/>
    </source>
</evidence>
<dbReference type="GeneID" id="35601640"/>
<evidence type="ECO:0000256" key="2">
    <source>
        <dbReference type="ARBA" id="ARBA00006939"/>
    </source>
</evidence>
<feature type="compositionally biased region" description="Basic and acidic residues" evidence="9">
    <location>
        <begin position="202"/>
        <end position="214"/>
    </location>
</feature>
<sequence length="411" mass="45057">MDPTAVWPNSYPATSGLDDTTAMNVNLTYVRENELMRDVTCFLNDAGNEYDQHLGVRVSALFVVLVLSSAVTFFPVIATRSKRLRIPLYVYLFARYFGAGVIIATAFIHLLDPAYESIGPASCVGMTGGWSEYSFVAGIALSSGMFVFLLDFAAERYVEKKYDMAHSHGENFISERRGSVDDAALAQYQNMSRRISTHQHLHSGDQDQQTHTHDQSPSIPKSLGTAKGSDVESVSIDEKLTEALAEEGFRKQIAAFLILEFGVLFHSVIIGLTLSTSAWEEFKILYPVIVFHQSFEGLGIGARLSAIPFPKRLSWMPWALCAGYGLTTPLAIAIGLGVRNTYNAGSFTASVVSGVLDATSAGILMYSGFVEFLARDFLFNPDRTKDDRQLAFMVFSVVLGAALMALLGKWA</sequence>
<keyword evidence="7 8" id="KW-0472">Membrane</keyword>